<dbReference type="NCBIfam" id="TIGR01158">
    <property type="entry name" value="SUI1_rel"/>
    <property type="match status" value="1"/>
</dbReference>
<dbReference type="InterPro" id="IPR001950">
    <property type="entry name" value="SUI1"/>
</dbReference>
<dbReference type="GO" id="GO:0003743">
    <property type="term" value="F:translation initiation factor activity"/>
    <property type="evidence" value="ECO:0007669"/>
    <property type="project" value="UniProtKB-KW"/>
</dbReference>
<organism evidence="5 6">
    <name type="scientific">Desulfovibrio gilichinskyi</name>
    <dbReference type="NCBI Taxonomy" id="1519643"/>
    <lineage>
        <taxon>Bacteria</taxon>
        <taxon>Pseudomonadati</taxon>
        <taxon>Thermodesulfobacteriota</taxon>
        <taxon>Desulfovibrionia</taxon>
        <taxon>Desulfovibrionales</taxon>
        <taxon>Desulfovibrionaceae</taxon>
        <taxon>Desulfovibrio</taxon>
    </lineage>
</organism>
<dbReference type="InterPro" id="IPR036877">
    <property type="entry name" value="SUI1_dom_sf"/>
</dbReference>
<dbReference type="Proteomes" id="UP000192906">
    <property type="component" value="Unassembled WGS sequence"/>
</dbReference>
<dbReference type="EMBL" id="FWZU01000004">
    <property type="protein sequence ID" value="SMF30216.1"/>
    <property type="molecule type" value="Genomic_DNA"/>
</dbReference>
<dbReference type="GO" id="GO:0006417">
    <property type="term" value="P:regulation of translation"/>
    <property type="evidence" value="ECO:0007669"/>
    <property type="project" value="UniProtKB-KW"/>
</dbReference>
<dbReference type="InterPro" id="IPR005872">
    <property type="entry name" value="SUI1_arc_bac"/>
</dbReference>
<gene>
    <name evidence="5" type="ORF">SAMN06295933_2820</name>
</gene>
<dbReference type="GO" id="GO:0002188">
    <property type="term" value="P:translation reinitiation"/>
    <property type="evidence" value="ECO:0007669"/>
    <property type="project" value="TreeGrafter"/>
</dbReference>
<dbReference type="Pfam" id="PF01253">
    <property type="entry name" value="SUI1"/>
    <property type="match status" value="1"/>
</dbReference>
<dbReference type="AlphaFoldDB" id="A0A1X7EAL4"/>
<feature type="domain" description="SUI1" evidence="4">
    <location>
        <begin position="48"/>
        <end position="111"/>
    </location>
</feature>
<keyword evidence="6" id="KW-1185">Reference proteome</keyword>
<reference evidence="6" key="1">
    <citation type="submission" date="2017-04" db="EMBL/GenBank/DDBJ databases">
        <authorList>
            <person name="Varghese N."/>
            <person name="Submissions S."/>
        </authorList>
    </citation>
    <scope>NUCLEOTIDE SEQUENCE [LARGE SCALE GENOMIC DNA]</scope>
    <source>
        <strain evidence="6">K3S</strain>
    </source>
</reference>
<keyword evidence="3" id="KW-0648">Protein biosynthesis</keyword>
<dbReference type="PROSITE" id="PS50296">
    <property type="entry name" value="SUI1"/>
    <property type="match status" value="1"/>
</dbReference>
<dbReference type="SUPFAM" id="SSF55159">
    <property type="entry name" value="eIF1-like"/>
    <property type="match status" value="1"/>
</dbReference>
<dbReference type="STRING" id="1519643.SAMN06295933_2820"/>
<dbReference type="GO" id="GO:0003729">
    <property type="term" value="F:mRNA binding"/>
    <property type="evidence" value="ECO:0007669"/>
    <property type="project" value="TreeGrafter"/>
</dbReference>
<evidence type="ECO:0000256" key="3">
    <source>
        <dbReference type="ARBA" id="ARBA00022917"/>
    </source>
</evidence>
<evidence type="ECO:0000256" key="1">
    <source>
        <dbReference type="ARBA" id="ARBA00005422"/>
    </source>
</evidence>
<protein>
    <submittedName>
        <fullName evidence="5">Translation initiation factor 1 (eIF-1/SUI1)</fullName>
    </submittedName>
</protein>
<keyword evidence="2" id="KW-0810">Translation regulation</keyword>
<proteinExistence type="inferred from homology"/>
<dbReference type="NCBIfam" id="NF005297">
    <property type="entry name" value="PRK06824.1"/>
    <property type="match status" value="1"/>
</dbReference>
<evidence type="ECO:0000256" key="2">
    <source>
        <dbReference type="ARBA" id="ARBA00022845"/>
    </source>
</evidence>
<sequence length="119" mass="12982">MFQNKKQSTLVYSTDHGTMCTSCKRPIADCICGQKNKPKNDGIIRIERQTKGRKGKGVSLISGLPLEGEELKKLAKILKAKCGTGGTIKDGVIEIQGDHRQNLKIELEKIGYKVKLAGG</sequence>
<dbReference type="InterPro" id="IPR050318">
    <property type="entry name" value="DENR/SUI1_TIF"/>
</dbReference>
<evidence type="ECO:0000259" key="4">
    <source>
        <dbReference type="PROSITE" id="PS50296"/>
    </source>
</evidence>
<evidence type="ECO:0000313" key="5">
    <source>
        <dbReference type="EMBL" id="SMF30216.1"/>
    </source>
</evidence>
<dbReference type="CDD" id="cd11567">
    <property type="entry name" value="YciH_like"/>
    <property type="match status" value="1"/>
</dbReference>
<keyword evidence="5" id="KW-0396">Initiation factor</keyword>
<dbReference type="OrthoDB" id="9792915at2"/>
<name>A0A1X7EAL4_9BACT</name>
<dbReference type="PANTHER" id="PTHR12789:SF0">
    <property type="entry name" value="DENSITY-REGULATED PROTEIN"/>
    <property type="match status" value="1"/>
</dbReference>
<evidence type="ECO:0000313" key="6">
    <source>
        <dbReference type="Proteomes" id="UP000192906"/>
    </source>
</evidence>
<dbReference type="Gene3D" id="3.30.780.10">
    <property type="entry name" value="SUI1-like domain"/>
    <property type="match status" value="1"/>
</dbReference>
<dbReference type="GO" id="GO:0001731">
    <property type="term" value="P:formation of translation preinitiation complex"/>
    <property type="evidence" value="ECO:0007669"/>
    <property type="project" value="TreeGrafter"/>
</dbReference>
<dbReference type="PIRSF" id="PIRSF037511">
    <property type="entry name" value="Transl_init_SUI1_pro"/>
    <property type="match status" value="1"/>
</dbReference>
<accession>A0A1X7EAL4</accession>
<dbReference type="FunFam" id="3.30.780.10:FF:000002">
    <property type="entry name" value="Stress response translation initiation inhibitor"/>
    <property type="match status" value="1"/>
</dbReference>
<dbReference type="RefSeq" id="WP_085103275.1">
    <property type="nucleotide sequence ID" value="NZ_FWZU01000004.1"/>
</dbReference>
<comment type="similarity">
    <text evidence="1">Belongs to the SUI1 family.</text>
</comment>
<dbReference type="PANTHER" id="PTHR12789">
    <property type="entry name" value="DENSITY-REGULATED PROTEIN HOMOLOG"/>
    <property type="match status" value="1"/>
</dbReference>